<proteinExistence type="predicted"/>
<evidence type="ECO:0000256" key="2">
    <source>
        <dbReference type="ARBA" id="ARBA00023033"/>
    </source>
</evidence>
<sequence length="391" mass="42185">MDIAIAGAGIAGLAAASFLRRQGHGVVLYDQLDKPAPIGSGLIIQPTGQAVLSALGLGEGLVRRGARIDRLFGRAAKSGRIALDVDFGDGAYGIGVHRAALFELLFSEALDAGAEFEPGHEVVSVHAGERATLEFADGRRSPGFDLIVDALGLRSPLVERKNPFLDYGALWANIPLTEDIVLTPNTLEQRYEGARKTAGVMPIGSIVEGPPLAAFFWSLRRDRFAQWQADGLDAWKEEVLALWPALEAHLAVIQSPEQLVFARYAHHTIQNPVEHRLVHVGDSWHAASPQLGQGANMALLDAYALAKSLDQTTDIDAALGAYKALRQRHIWLYQTISELFTPFYQSDSKLLPWLRDYIATPASQLPPVAAVLSSMVAGTLGAPLQRLGLAD</sequence>
<dbReference type="GO" id="GO:0071949">
    <property type="term" value="F:FAD binding"/>
    <property type="evidence" value="ECO:0007669"/>
    <property type="project" value="InterPro"/>
</dbReference>
<dbReference type="PANTHER" id="PTHR13789:SF309">
    <property type="entry name" value="PUTATIVE (AFU_ORTHOLOGUE AFUA_6G14510)-RELATED"/>
    <property type="match status" value="1"/>
</dbReference>
<reference evidence="4" key="1">
    <citation type="submission" date="2018-06" db="EMBL/GenBank/DDBJ databases">
        <authorList>
            <person name="Zhirakovskaya E."/>
        </authorList>
    </citation>
    <scope>NUCLEOTIDE SEQUENCE</scope>
</reference>
<dbReference type="SUPFAM" id="SSF51905">
    <property type="entry name" value="FAD/NAD(P)-binding domain"/>
    <property type="match status" value="1"/>
</dbReference>
<keyword evidence="1" id="KW-0560">Oxidoreductase</keyword>
<gene>
    <name evidence="4" type="ORF">MNBD_ALPHA05-2400</name>
</gene>
<dbReference type="EMBL" id="UOEH01000339">
    <property type="protein sequence ID" value="VAW01480.1"/>
    <property type="molecule type" value="Genomic_DNA"/>
</dbReference>
<feature type="domain" description="FAD-binding" evidence="3">
    <location>
        <begin position="2"/>
        <end position="331"/>
    </location>
</feature>
<name>A0A3B0SB20_9ZZZZ</name>
<dbReference type="AlphaFoldDB" id="A0A3B0SB20"/>
<dbReference type="PRINTS" id="PR00420">
    <property type="entry name" value="RNGMNOXGNASE"/>
</dbReference>
<dbReference type="InterPro" id="IPR002938">
    <property type="entry name" value="FAD-bd"/>
</dbReference>
<evidence type="ECO:0000259" key="3">
    <source>
        <dbReference type="Pfam" id="PF01494"/>
    </source>
</evidence>
<dbReference type="Gene3D" id="3.50.50.60">
    <property type="entry name" value="FAD/NAD(P)-binding domain"/>
    <property type="match status" value="1"/>
</dbReference>
<evidence type="ECO:0000313" key="4">
    <source>
        <dbReference type="EMBL" id="VAW01480.1"/>
    </source>
</evidence>
<dbReference type="InterPro" id="IPR036188">
    <property type="entry name" value="FAD/NAD-bd_sf"/>
</dbReference>
<organism evidence="4">
    <name type="scientific">hydrothermal vent metagenome</name>
    <dbReference type="NCBI Taxonomy" id="652676"/>
    <lineage>
        <taxon>unclassified sequences</taxon>
        <taxon>metagenomes</taxon>
        <taxon>ecological metagenomes</taxon>
    </lineage>
</organism>
<keyword evidence="2" id="KW-0503">Monooxygenase</keyword>
<evidence type="ECO:0000256" key="1">
    <source>
        <dbReference type="ARBA" id="ARBA00023002"/>
    </source>
</evidence>
<dbReference type="PANTHER" id="PTHR13789">
    <property type="entry name" value="MONOOXYGENASE"/>
    <property type="match status" value="1"/>
</dbReference>
<dbReference type="Pfam" id="PF01494">
    <property type="entry name" value="FAD_binding_3"/>
    <property type="match status" value="1"/>
</dbReference>
<dbReference type="InterPro" id="IPR050493">
    <property type="entry name" value="FAD-dep_Monooxygenase_BioMet"/>
</dbReference>
<dbReference type="GO" id="GO:0004497">
    <property type="term" value="F:monooxygenase activity"/>
    <property type="evidence" value="ECO:0007669"/>
    <property type="project" value="UniProtKB-KW"/>
</dbReference>
<accession>A0A3B0SB20</accession>
<protein>
    <recommendedName>
        <fullName evidence="3">FAD-binding domain-containing protein</fullName>
    </recommendedName>
</protein>